<evidence type="ECO:0000313" key="1">
    <source>
        <dbReference type="EMBL" id="QKI89568.1"/>
    </source>
</evidence>
<dbReference type="CDD" id="cd02513">
    <property type="entry name" value="CMP-NeuAc_Synthase"/>
    <property type="match status" value="1"/>
</dbReference>
<dbReference type="GO" id="GO:0008781">
    <property type="term" value="F:N-acylneuraminate cytidylyltransferase activity"/>
    <property type="evidence" value="ECO:0007669"/>
    <property type="project" value="TreeGrafter"/>
</dbReference>
<dbReference type="Proteomes" id="UP000504724">
    <property type="component" value="Chromosome"/>
</dbReference>
<dbReference type="Pfam" id="PF02348">
    <property type="entry name" value="CTP_transf_3"/>
    <property type="match status" value="1"/>
</dbReference>
<organism evidence="1 2">
    <name type="scientific">Thiomicrorhabdus xiamenensis</name>
    <dbReference type="NCBI Taxonomy" id="2739063"/>
    <lineage>
        <taxon>Bacteria</taxon>
        <taxon>Pseudomonadati</taxon>
        <taxon>Pseudomonadota</taxon>
        <taxon>Gammaproteobacteria</taxon>
        <taxon>Thiotrichales</taxon>
        <taxon>Piscirickettsiaceae</taxon>
        <taxon>Thiomicrorhabdus</taxon>
    </lineage>
</organism>
<keyword evidence="2" id="KW-1185">Reference proteome</keyword>
<dbReference type="KEGG" id="txa:HQN79_08310"/>
<sequence length="237" mass="26801">MKSIAFIPARGGSKRFPKKNIALLNGKPLVAWTIEAAIESGVFDKIVVSSDDPEILRVAKEYGRDRVSLHQRSDALSGDKITAPQVLGQLLLELAEEGENFAQCCLLLPTCPFRSAQDIRDAHQLLTEEYDSVISMKTSPTVPDFIFKADDCMTAEPLVKDTMVVHGKTRSQDYPDMYYPNGAIYSAWTEVFLKENSFYSSHFRILPMPEFRSVDIDIEEDLIYAHAIYERFLKPKD</sequence>
<name>A0A7D4TGC7_9GAMM</name>
<evidence type="ECO:0000313" key="2">
    <source>
        <dbReference type="Proteomes" id="UP000504724"/>
    </source>
</evidence>
<dbReference type="PANTHER" id="PTHR21485">
    <property type="entry name" value="HAD SUPERFAMILY MEMBERS CMAS AND KDSC"/>
    <property type="match status" value="1"/>
</dbReference>
<dbReference type="AlphaFoldDB" id="A0A7D4TGC7"/>
<dbReference type="InterPro" id="IPR050793">
    <property type="entry name" value="CMP-NeuNAc_synthase"/>
</dbReference>
<dbReference type="PANTHER" id="PTHR21485:SF6">
    <property type="entry name" value="N-ACYLNEURAMINATE CYTIDYLYLTRANSFERASE-RELATED"/>
    <property type="match status" value="1"/>
</dbReference>
<proteinExistence type="predicted"/>
<dbReference type="RefSeq" id="WP_173285509.1">
    <property type="nucleotide sequence ID" value="NZ_CP054020.1"/>
</dbReference>
<accession>A0A7D4TGC7</accession>
<dbReference type="Gene3D" id="3.90.550.10">
    <property type="entry name" value="Spore Coat Polysaccharide Biosynthesis Protein SpsA, Chain A"/>
    <property type="match status" value="1"/>
</dbReference>
<reference evidence="1 2" key="1">
    <citation type="submission" date="2020-05" db="EMBL/GenBank/DDBJ databases">
        <title>Thiomicrorhabdus sediminis sp.nov. and Thiomicrorhabdus xiamenensis sp.nov., novel sulfur-oxidizing bacteria isolated from coastal sediment.</title>
        <authorList>
            <person name="Liu X."/>
        </authorList>
    </citation>
    <scope>NUCLEOTIDE SEQUENCE [LARGE SCALE GENOMIC DNA]</scope>
    <source>
        <strain evidence="1 2">G2</strain>
    </source>
</reference>
<dbReference type="EMBL" id="CP054020">
    <property type="protein sequence ID" value="QKI89568.1"/>
    <property type="molecule type" value="Genomic_DNA"/>
</dbReference>
<gene>
    <name evidence="1" type="ORF">HQN79_08310</name>
</gene>
<dbReference type="InterPro" id="IPR029044">
    <property type="entry name" value="Nucleotide-diphossugar_trans"/>
</dbReference>
<keyword evidence="1" id="KW-0808">Transferase</keyword>
<dbReference type="SUPFAM" id="SSF53448">
    <property type="entry name" value="Nucleotide-diphospho-sugar transferases"/>
    <property type="match status" value="1"/>
</dbReference>
<protein>
    <submittedName>
        <fullName evidence="1">Acylneuraminate cytidylyltransferase family protein</fullName>
    </submittedName>
</protein>
<keyword evidence="1" id="KW-0548">Nucleotidyltransferase</keyword>
<dbReference type="InterPro" id="IPR003329">
    <property type="entry name" value="Cytidylyl_trans"/>
</dbReference>